<dbReference type="STRING" id="1049789.LEP1GSC050_1334"/>
<feature type="domain" description="Histidine kinase" evidence="16">
    <location>
        <begin position="375"/>
        <end position="571"/>
    </location>
</feature>
<dbReference type="InterPro" id="IPR004358">
    <property type="entry name" value="Sig_transdc_His_kin-like_C"/>
</dbReference>
<dbReference type="PRINTS" id="PR00344">
    <property type="entry name" value="BCTRLSENSOR"/>
</dbReference>
<evidence type="ECO:0000256" key="11">
    <source>
        <dbReference type="ARBA" id="ARBA00023004"/>
    </source>
</evidence>
<dbReference type="SUPFAM" id="SSF55874">
    <property type="entry name" value="ATPase domain of HSP90 chaperone/DNA topoisomerase II/histidine kinase"/>
    <property type="match status" value="1"/>
</dbReference>
<dbReference type="InterPro" id="IPR011712">
    <property type="entry name" value="Sig_transdc_His_kin_sub3_dim/P"/>
</dbReference>
<dbReference type="OrthoDB" id="9781904at2"/>
<accession>T0F829</accession>
<comment type="subcellular location">
    <subcellularLocation>
        <location evidence="3">Cytoplasm</location>
    </subcellularLocation>
</comment>
<dbReference type="Pfam" id="PF02518">
    <property type="entry name" value="HATPase_c"/>
    <property type="match status" value="1"/>
</dbReference>
<keyword evidence="9" id="KW-0479">Metal-binding</keyword>
<dbReference type="InterPro" id="IPR005467">
    <property type="entry name" value="His_kinase_dom"/>
</dbReference>
<protein>
    <recommendedName>
        <fullName evidence="5">Oxygen sensor histidine kinase NreB</fullName>
        <ecNumber evidence="4">2.7.13.3</ecNumber>
    </recommendedName>
    <alternativeName>
        <fullName evidence="15">Nitrogen regulation protein B</fullName>
    </alternativeName>
</protein>
<dbReference type="EC" id="2.7.13.3" evidence="4"/>
<dbReference type="InterPro" id="IPR003018">
    <property type="entry name" value="GAF"/>
</dbReference>
<dbReference type="GO" id="GO:0051539">
    <property type="term" value="F:4 iron, 4 sulfur cluster binding"/>
    <property type="evidence" value="ECO:0007669"/>
    <property type="project" value="UniProtKB-KW"/>
</dbReference>
<evidence type="ECO:0000256" key="2">
    <source>
        <dbReference type="ARBA" id="ARBA00001966"/>
    </source>
</evidence>
<dbReference type="GO" id="GO:0046983">
    <property type="term" value="F:protein dimerization activity"/>
    <property type="evidence" value="ECO:0007669"/>
    <property type="project" value="InterPro"/>
</dbReference>
<evidence type="ECO:0000256" key="13">
    <source>
        <dbReference type="ARBA" id="ARBA00023014"/>
    </source>
</evidence>
<evidence type="ECO:0000259" key="16">
    <source>
        <dbReference type="PROSITE" id="PS50109"/>
    </source>
</evidence>
<reference evidence="17" key="1">
    <citation type="submission" date="2013-05" db="EMBL/GenBank/DDBJ databases">
        <authorList>
            <person name="Harkins D.M."/>
            <person name="Durkin A.S."/>
            <person name="Brinkac L.M."/>
            <person name="Haft D.H."/>
            <person name="Selengut J.D."/>
            <person name="Sanka R."/>
            <person name="DePew J."/>
            <person name="Purushe J."/>
            <person name="Hartskeerl R.A."/>
            <person name="Ahmed A."/>
            <person name="van der Linden H."/>
            <person name="Goris M.G.A."/>
            <person name="Vinetz J.M."/>
            <person name="Sutton G.G."/>
            <person name="Nierman W.C."/>
            <person name="Fouts D.E."/>
        </authorList>
    </citation>
    <scope>NUCLEOTIDE SEQUENCE [LARGE SCALE GENOMIC DNA]</scope>
    <source>
        <strain evidence="17">5399</strain>
    </source>
</reference>
<evidence type="ECO:0000313" key="17">
    <source>
        <dbReference type="EMBL" id="EQA43642.1"/>
    </source>
</evidence>
<dbReference type="AlphaFoldDB" id="T0F829"/>
<keyword evidence="11" id="KW-0408">Iron</keyword>
<sequence>MPNPLNIEYDRTLIFDEWNLLENCIEDPLLLLDYDWNILKWNKAAWLEFPDLGESVQFNTLARIIPEWDARNDFLSLAFHAVVHSKRARASSSPELVSVWRSSSDCNFYFAVFEDSDSTLSESNSLFKGPALSYRQSLKELDFRIDPTISPTKSLTSDEGSEKSDPANKEQLLWKISILNLLQQISTAANEADGVESLLQFALDRICLISGWKLGRVYLWSSETEMLELAPIWYMEEETALKEFKLELEKQIHSTASGIAMRVIKERKVIWVDDFRSVFTTLEQDLAWKAGIYFCCSIPLFVRETIVGVLEFFSGPEIPEPSFLEALRHIGSQIGRVFERTYSENYLRNSREELRSLAARLQHVREEERVRIAREIHDELGQLLTVLKIDLSLLRKKKSEIVHNEERLINEINSMSKVADSAIQSVQRIATELRPLILDDLGLLEGIEWYVKDFQKRSGIVCNISIDAEVPLNPGAESGTAIFRILQETLTNVIRHSQATIVDVSLTQDASSLRLSVHDNGVGIPTDEISNSKSLGLIGMRERATVLGGELTIESNNSKGTTVAVRIPRGETLKTVFL</sequence>
<dbReference type="PANTHER" id="PTHR24421">
    <property type="entry name" value="NITRATE/NITRITE SENSOR PROTEIN NARX-RELATED"/>
    <property type="match status" value="1"/>
</dbReference>
<dbReference type="Pfam" id="PF13185">
    <property type="entry name" value="GAF_2"/>
    <property type="match status" value="1"/>
</dbReference>
<comment type="cofactor">
    <cofactor evidence="2">
        <name>[4Fe-4S] cluster</name>
        <dbReference type="ChEBI" id="CHEBI:49883"/>
    </cofactor>
</comment>
<evidence type="ECO:0000256" key="3">
    <source>
        <dbReference type="ARBA" id="ARBA00004496"/>
    </source>
</evidence>
<gene>
    <name evidence="17" type="ORF">LEP1GSC050_1334</name>
</gene>
<keyword evidence="8" id="KW-0808">Transferase</keyword>
<dbReference type="InterPro" id="IPR036890">
    <property type="entry name" value="HATPase_C_sf"/>
</dbReference>
<dbReference type="GO" id="GO:0000155">
    <property type="term" value="F:phosphorelay sensor kinase activity"/>
    <property type="evidence" value="ECO:0007669"/>
    <property type="project" value="InterPro"/>
</dbReference>
<comment type="caution">
    <text evidence="17">The sequence shown here is derived from an EMBL/GenBank/DDBJ whole genome shotgun (WGS) entry which is preliminary data.</text>
</comment>
<evidence type="ECO:0000256" key="14">
    <source>
        <dbReference type="ARBA" id="ARBA00024827"/>
    </source>
</evidence>
<evidence type="ECO:0000256" key="12">
    <source>
        <dbReference type="ARBA" id="ARBA00023012"/>
    </source>
</evidence>
<dbReference type="SUPFAM" id="SSF55781">
    <property type="entry name" value="GAF domain-like"/>
    <property type="match status" value="1"/>
</dbReference>
<evidence type="ECO:0000256" key="7">
    <source>
        <dbReference type="ARBA" id="ARBA00022490"/>
    </source>
</evidence>
<evidence type="ECO:0000256" key="9">
    <source>
        <dbReference type="ARBA" id="ARBA00022723"/>
    </source>
</evidence>
<dbReference type="PANTHER" id="PTHR24421:SF59">
    <property type="entry name" value="OXYGEN SENSOR HISTIDINE KINASE NREB"/>
    <property type="match status" value="1"/>
</dbReference>
<evidence type="ECO:0000256" key="6">
    <source>
        <dbReference type="ARBA" id="ARBA00022485"/>
    </source>
</evidence>
<keyword evidence="7" id="KW-0963">Cytoplasm</keyword>
<dbReference type="GO" id="GO:0005737">
    <property type="term" value="C:cytoplasm"/>
    <property type="evidence" value="ECO:0007669"/>
    <property type="project" value="UniProtKB-SubCell"/>
</dbReference>
<keyword evidence="18" id="KW-1185">Reference proteome</keyword>
<evidence type="ECO:0000256" key="8">
    <source>
        <dbReference type="ARBA" id="ARBA00022679"/>
    </source>
</evidence>
<keyword evidence="12" id="KW-0902">Two-component regulatory system</keyword>
<comment type="function">
    <text evidence="14">Member of the two-component regulatory system NreB/NreC involved in the control of dissimilatory nitrate/nitrite reduction in response to oxygen. NreB functions as a direct oxygen sensor histidine kinase which is autophosphorylated, in the absence of oxygen, probably at the conserved histidine residue, and transfers its phosphate group probably to a conserved aspartate residue of NreC. NreB/NreC activates the expression of the nitrate (narGHJI) and nitrite (nir) reductase operons, as well as the putative nitrate transporter gene narT.</text>
</comment>
<name>T0F829_9LEPT</name>
<dbReference type="Proteomes" id="UP000015454">
    <property type="component" value="Unassembled WGS sequence"/>
</dbReference>
<keyword evidence="13" id="KW-0411">Iron-sulfur</keyword>
<evidence type="ECO:0000256" key="15">
    <source>
        <dbReference type="ARBA" id="ARBA00030800"/>
    </source>
</evidence>
<proteinExistence type="predicted"/>
<organism evidence="17 18">
    <name type="scientific">Leptospira broomii serovar Hurstbridge str. 5399</name>
    <dbReference type="NCBI Taxonomy" id="1049789"/>
    <lineage>
        <taxon>Bacteria</taxon>
        <taxon>Pseudomonadati</taxon>
        <taxon>Spirochaetota</taxon>
        <taxon>Spirochaetia</taxon>
        <taxon>Leptospirales</taxon>
        <taxon>Leptospiraceae</taxon>
        <taxon>Leptospira</taxon>
    </lineage>
</organism>
<dbReference type="RefSeq" id="WP_010569765.1">
    <property type="nucleotide sequence ID" value="NZ_AHMO02000011.1"/>
</dbReference>
<keyword evidence="10" id="KW-0418">Kinase</keyword>
<dbReference type="Gene3D" id="3.30.565.10">
    <property type="entry name" value="Histidine kinase-like ATPase, C-terminal domain"/>
    <property type="match status" value="1"/>
</dbReference>
<dbReference type="InterPro" id="IPR003594">
    <property type="entry name" value="HATPase_dom"/>
</dbReference>
<dbReference type="EMBL" id="AHMO02000011">
    <property type="protein sequence ID" value="EQA43642.1"/>
    <property type="molecule type" value="Genomic_DNA"/>
</dbReference>
<dbReference type="Gene3D" id="1.20.5.1930">
    <property type="match status" value="1"/>
</dbReference>
<dbReference type="InterPro" id="IPR029016">
    <property type="entry name" value="GAF-like_dom_sf"/>
</dbReference>
<dbReference type="CDD" id="cd16917">
    <property type="entry name" value="HATPase_UhpB-NarQ-NarX-like"/>
    <property type="match status" value="1"/>
</dbReference>
<evidence type="ECO:0000313" key="18">
    <source>
        <dbReference type="Proteomes" id="UP000015454"/>
    </source>
</evidence>
<dbReference type="PROSITE" id="PS50109">
    <property type="entry name" value="HIS_KIN"/>
    <property type="match status" value="1"/>
</dbReference>
<dbReference type="InterPro" id="IPR050482">
    <property type="entry name" value="Sensor_HK_TwoCompSys"/>
</dbReference>
<dbReference type="Pfam" id="PF07730">
    <property type="entry name" value="HisKA_3"/>
    <property type="match status" value="1"/>
</dbReference>
<comment type="catalytic activity">
    <reaction evidence="1">
        <text>ATP + protein L-histidine = ADP + protein N-phospho-L-histidine.</text>
        <dbReference type="EC" id="2.7.13.3"/>
    </reaction>
</comment>
<evidence type="ECO:0000256" key="5">
    <source>
        <dbReference type="ARBA" id="ARBA00017322"/>
    </source>
</evidence>
<keyword evidence="6" id="KW-0004">4Fe-4S</keyword>
<evidence type="ECO:0000256" key="4">
    <source>
        <dbReference type="ARBA" id="ARBA00012438"/>
    </source>
</evidence>
<dbReference type="GO" id="GO:0016020">
    <property type="term" value="C:membrane"/>
    <property type="evidence" value="ECO:0007669"/>
    <property type="project" value="InterPro"/>
</dbReference>
<evidence type="ECO:0000256" key="1">
    <source>
        <dbReference type="ARBA" id="ARBA00000085"/>
    </source>
</evidence>
<dbReference type="GO" id="GO:0046872">
    <property type="term" value="F:metal ion binding"/>
    <property type="evidence" value="ECO:0007669"/>
    <property type="project" value="UniProtKB-KW"/>
</dbReference>
<dbReference type="Gene3D" id="3.30.450.40">
    <property type="match status" value="1"/>
</dbReference>
<dbReference type="SMART" id="SM00387">
    <property type="entry name" value="HATPase_c"/>
    <property type="match status" value="1"/>
</dbReference>
<evidence type="ECO:0000256" key="10">
    <source>
        <dbReference type="ARBA" id="ARBA00022777"/>
    </source>
</evidence>